<feature type="transmembrane region" description="Helical" evidence="9">
    <location>
        <begin position="57"/>
        <end position="77"/>
    </location>
</feature>
<dbReference type="FunFam" id="3.40.50.300:FF:000221">
    <property type="entry name" value="Multidrug ABC transporter ATP-binding protein"/>
    <property type="match status" value="1"/>
</dbReference>
<keyword evidence="7 9" id="KW-1133">Transmembrane helix</keyword>
<evidence type="ECO:0000256" key="6">
    <source>
        <dbReference type="ARBA" id="ARBA00022840"/>
    </source>
</evidence>
<comment type="subcellular location">
    <subcellularLocation>
        <location evidence="1">Cell membrane</location>
        <topology evidence="1">Multi-pass membrane protein</topology>
    </subcellularLocation>
</comment>
<keyword evidence="13" id="KW-1185">Reference proteome</keyword>
<evidence type="ECO:0000256" key="5">
    <source>
        <dbReference type="ARBA" id="ARBA00022741"/>
    </source>
</evidence>
<evidence type="ECO:0000256" key="2">
    <source>
        <dbReference type="ARBA" id="ARBA00022448"/>
    </source>
</evidence>
<dbReference type="Proteomes" id="UP000463051">
    <property type="component" value="Unassembled WGS sequence"/>
</dbReference>
<dbReference type="InterPro" id="IPR017871">
    <property type="entry name" value="ABC_transporter-like_CS"/>
</dbReference>
<evidence type="ECO:0000313" key="12">
    <source>
        <dbReference type="EMBL" id="MRN52286.1"/>
    </source>
</evidence>
<evidence type="ECO:0000256" key="9">
    <source>
        <dbReference type="SAM" id="Phobius"/>
    </source>
</evidence>
<evidence type="ECO:0000259" key="11">
    <source>
        <dbReference type="PROSITE" id="PS50929"/>
    </source>
</evidence>
<dbReference type="SUPFAM" id="SSF90123">
    <property type="entry name" value="ABC transporter transmembrane region"/>
    <property type="match status" value="1"/>
</dbReference>
<dbReference type="InterPro" id="IPR011527">
    <property type="entry name" value="ABC1_TM_dom"/>
</dbReference>
<dbReference type="Gene3D" id="3.40.50.300">
    <property type="entry name" value="P-loop containing nucleotide triphosphate hydrolases"/>
    <property type="match status" value="1"/>
</dbReference>
<evidence type="ECO:0000259" key="10">
    <source>
        <dbReference type="PROSITE" id="PS50893"/>
    </source>
</evidence>
<dbReference type="CDD" id="cd18552">
    <property type="entry name" value="ABC_6TM_MsbA_like"/>
    <property type="match status" value="1"/>
</dbReference>
<evidence type="ECO:0000256" key="1">
    <source>
        <dbReference type="ARBA" id="ARBA00004651"/>
    </source>
</evidence>
<sequence>MGYGTTFKRLWVYMSKYKPMYVLLAVTTTVSIALELSIAWFLNIITDAAVQFNMDKWIDFIFVGAVILIVYGLNTYIDNYFKSKVSMNVRNDIRIDMMNHVLRLPHSFFSNSHSGDLLSRFTNDNQVIGDASGRIIVDLVKNPLLAVAAFSYLMYIEWRLALICISIGPLMMMIGKVFGSTVRKTSNNMQLKQGKVTSFLQDILGADHIFKMFNLEKKLMNQYIDHCADVIKIEKKLGKINAAANASSTVVGNLTFVIAILLAGYFVAKGSLNVGSMIAFIQLMNYLVMPFTVIPTLWANMQQALGGAERTFVILDHPVEYNDIQEQEISRKPFTSLKLSSVSFGYPLSDSKSTISDISFEIKEGQKIAIVGLSGGGKSTLFKLLLGLYPPDQGLIQINGRDIREIGIREQRNYFSYVPQENYLFSGTIKDNILDGNHSADEYELIAASQQANAFEFISKFPNGFASDIGEKGKSLSGGQKQRISIARAILRNSPVLLLDEATASLDQESEKIVQDALQKLMQGRTTIVISHRLSTTIDADCILVVEDGRIVEEGTHEQLMMRQSRYFALYSSQKEEEQERLYSVT</sequence>
<feature type="domain" description="ABC transmembrane type-1" evidence="11">
    <location>
        <begin position="22"/>
        <end position="303"/>
    </location>
</feature>
<feature type="transmembrane region" description="Helical" evidence="9">
    <location>
        <begin position="274"/>
        <end position="294"/>
    </location>
</feature>
<dbReference type="InterPro" id="IPR003439">
    <property type="entry name" value="ABC_transporter-like_ATP-bd"/>
</dbReference>
<feature type="transmembrane region" description="Helical" evidence="9">
    <location>
        <begin position="160"/>
        <end position="179"/>
    </location>
</feature>
<dbReference type="Pfam" id="PF00005">
    <property type="entry name" value="ABC_tran"/>
    <property type="match status" value="1"/>
</dbReference>
<evidence type="ECO:0000256" key="7">
    <source>
        <dbReference type="ARBA" id="ARBA00022989"/>
    </source>
</evidence>
<dbReference type="Gene3D" id="1.20.1560.10">
    <property type="entry name" value="ABC transporter type 1, transmembrane domain"/>
    <property type="match status" value="1"/>
</dbReference>
<dbReference type="InterPro" id="IPR039421">
    <property type="entry name" value="Type_1_exporter"/>
</dbReference>
<keyword evidence="5" id="KW-0547">Nucleotide-binding</keyword>
<dbReference type="InterPro" id="IPR036640">
    <property type="entry name" value="ABC1_TM_sf"/>
</dbReference>
<evidence type="ECO:0000256" key="4">
    <source>
        <dbReference type="ARBA" id="ARBA00022692"/>
    </source>
</evidence>
<evidence type="ECO:0000313" key="13">
    <source>
        <dbReference type="Proteomes" id="UP000463051"/>
    </source>
</evidence>
<dbReference type="GO" id="GO:0005886">
    <property type="term" value="C:plasma membrane"/>
    <property type="evidence" value="ECO:0007669"/>
    <property type="project" value="UniProtKB-SubCell"/>
</dbReference>
<accession>A0A7X2H2E9</accession>
<dbReference type="PANTHER" id="PTHR43394:SF1">
    <property type="entry name" value="ATP-BINDING CASSETTE SUB-FAMILY B MEMBER 10, MITOCHONDRIAL"/>
    <property type="match status" value="1"/>
</dbReference>
<organism evidence="12 13">
    <name type="scientific">Paenibacillus monticola</name>
    <dbReference type="NCBI Taxonomy" id="2666075"/>
    <lineage>
        <taxon>Bacteria</taxon>
        <taxon>Bacillati</taxon>
        <taxon>Bacillota</taxon>
        <taxon>Bacilli</taxon>
        <taxon>Bacillales</taxon>
        <taxon>Paenibacillaceae</taxon>
        <taxon>Paenibacillus</taxon>
    </lineage>
</organism>
<dbReference type="PANTHER" id="PTHR43394">
    <property type="entry name" value="ATP-DEPENDENT PERMEASE MDL1, MITOCHONDRIAL"/>
    <property type="match status" value="1"/>
</dbReference>
<feature type="transmembrane region" description="Helical" evidence="9">
    <location>
        <begin position="242"/>
        <end position="268"/>
    </location>
</feature>
<dbReference type="GO" id="GO:0005524">
    <property type="term" value="F:ATP binding"/>
    <property type="evidence" value="ECO:0007669"/>
    <property type="project" value="UniProtKB-KW"/>
</dbReference>
<dbReference type="GO" id="GO:0016887">
    <property type="term" value="F:ATP hydrolysis activity"/>
    <property type="evidence" value="ECO:0007669"/>
    <property type="project" value="InterPro"/>
</dbReference>
<keyword evidence="4 9" id="KW-0812">Transmembrane</keyword>
<dbReference type="AlphaFoldDB" id="A0A7X2H2E9"/>
<keyword evidence="2" id="KW-0813">Transport</keyword>
<protein>
    <submittedName>
        <fullName evidence="12">ATP-binding cassette domain-containing protein</fullName>
    </submittedName>
</protein>
<feature type="transmembrane region" description="Helical" evidence="9">
    <location>
        <begin position="21"/>
        <end position="45"/>
    </location>
</feature>
<keyword evidence="3" id="KW-1003">Cell membrane</keyword>
<dbReference type="PROSITE" id="PS50929">
    <property type="entry name" value="ABC_TM1F"/>
    <property type="match status" value="1"/>
</dbReference>
<feature type="domain" description="ABC transporter" evidence="10">
    <location>
        <begin position="337"/>
        <end position="573"/>
    </location>
</feature>
<dbReference type="InterPro" id="IPR003593">
    <property type="entry name" value="AAA+_ATPase"/>
</dbReference>
<evidence type="ECO:0000256" key="3">
    <source>
        <dbReference type="ARBA" id="ARBA00022475"/>
    </source>
</evidence>
<dbReference type="EMBL" id="WJXB01000002">
    <property type="protein sequence ID" value="MRN52286.1"/>
    <property type="molecule type" value="Genomic_DNA"/>
</dbReference>
<keyword evidence="6 12" id="KW-0067">ATP-binding</keyword>
<dbReference type="PROSITE" id="PS50893">
    <property type="entry name" value="ABC_TRANSPORTER_2"/>
    <property type="match status" value="1"/>
</dbReference>
<dbReference type="Pfam" id="PF00664">
    <property type="entry name" value="ABC_membrane"/>
    <property type="match status" value="1"/>
</dbReference>
<reference evidence="12 13" key="1">
    <citation type="submission" date="2019-11" db="EMBL/GenBank/DDBJ databases">
        <title>Paenibacillus monticola sp. nov., a novel PGPR strain isolated from mountain sample in China.</title>
        <authorList>
            <person name="Zhao Q."/>
            <person name="Li H.-P."/>
            <person name="Zhang J.-L."/>
        </authorList>
    </citation>
    <scope>NUCLEOTIDE SEQUENCE [LARGE SCALE GENOMIC DNA]</scope>
    <source>
        <strain evidence="12 13">LC-T2</strain>
    </source>
</reference>
<evidence type="ECO:0000256" key="8">
    <source>
        <dbReference type="ARBA" id="ARBA00023136"/>
    </source>
</evidence>
<dbReference type="SUPFAM" id="SSF52540">
    <property type="entry name" value="P-loop containing nucleoside triphosphate hydrolases"/>
    <property type="match status" value="1"/>
</dbReference>
<dbReference type="InterPro" id="IPR027417">
    <property type="entry name" value="P-loop_NTPase"/>
</dbReference>
<feature type="transmembrane region" description="Helical" evidence="9">
    <location>
        <begin position="135"/>
        <end position="154"/>
    </location>
</feature>
<keyword evidence="8 9" id="KW-0472">Membrane</keyword>
<gene>
    <name evidence="12" type="ORF">GJB61_04670</name>
</gene>
<dbReference type="PROSITE" id="PS00211">
    <property type="entry name" value="ABC_TRANSPORTER_1"/>
    <property type="match status" value="1"/>
</dbReference>
<dbReference type="GO" id="GO:0015421">
    <property type="term" value="F:ABC-type oligopeptide transporter activity"/>
    <property type="evidence" value="ECO:0007669"/>
    <property type="project" value="TreeGrafter"/>
</dbReference>
<comment type="caution">
    <text evidence="12">The sequence shown here is derived from an EMBL/GenBank/DDBJ whole genome shotgun (WGS) entry which is preliminary data.</text>
</comment>
<dbReference type="SMART" id="SM00382">
    <property type="entry name" value="AAA"/>
    <property type="match status" value="1"/>
</dbReference>
<proteinExistence type="predicted"/>
<name>A0A7X2H2E9_9BACL</name>